<evidence type="ECO:0000256" key="9">
    <source>
        <dbReference type="ARBA" id="ARBA00047690"/>
    </source>
</evidence>
<dbReference type="EMBL" id="FWXY01000005">
    <property type="protein sequence ID" value="SMC59835.1"/>
    <property type="molecule type" value="Genomic_DNA"/>
</dbReference>
<protein>
    <recommendedName>
        <fullName evidence="2">heme o synthase</fullName>
        <ecNumber evidence="2">2.5.1.141</ecNumber>
    </recommendedName>
</protein>
<feature type="transmembrane region" description="Helical" evidence="10">
    <location>
        <begin position="272"/>
        <end position="290"/>
    </location>
</feature>
<feature type="transmembrane region" description="Helical" evidence="10">
    <location>
        <begin position="242"/>
        <end position="260"/>
    </location>
</feature>
<gene>
    <name evidence="11" type="ORF">SAMN02746065_10568</name>
</gene>
<dbReference type="Pfam" id="PF01040">
    <property type="entry name" value="UbiA"/>
    <property type="match status" value="1"/>
</dbReference>
<dbReference type="AlphaFoldDB" id="A0A1W2AGL0"/>
<sequence>MSWQKQDSQAVRIQKFQVFKPGISLAISLSAMLGYLVYHPRADTLFYLTGISTFLLCTGGGALNNCQDRNRDAAFQRTRNRALACGTLDLYSVLLQSIFLILLGFSSLGFTREPLVSMGLGLAGVLLYNGVYTPLKSKTILAIIPGALCGMVPPAMGWAAAGGNISMDTSLLLVMVIFGIWQLPHFWLILLTHENDYQNNAVPSMLTFFSVKQLEQILFVWVMLFSSMILMTPLFIPRLSPLSCIVLGINAMGMVMWFSGQFFLKNEKYTPISFIVLNMGMGVFMTVIIMDRLLGG</sequence>
<dbReference type="PANTHER" id="PTHR43448:SF2">
    <property type="entry name" value="PROTOHEME IX FARNESYLTRANSFERASE, MITOCHONDRIAL"/>
    <property type="match status" value="1"/>
</dbReference>
<evidence type="ECO:0000256" key="6">
    <source>
        <dbReference type="ARBA" id="ARBA00022989"/>
    </source>
</evidence>
<evidence type="ECO:0000256" key="1">
    <source>
        <dbReference type="ARBA" id="ARBA00004141"/>
    </source>
</evidence>
<dbReference type="EC" id="2.5.1.141" evidence="2"/>
<accession>A0A1W2AGL0</accession>
<keyword evidence="3" id="KW-1003">Cell membrane</keyword>
<evidence type="ECO:0000256" key="8">
    <source>
        <dbReference type="ARBA" id="ARBA00023136"/>
    </source>
</evidence>
<evidence type="ECO:0000256" key="3">
    <source>
        <dbReference type="ARBA" id="ARBA00022475"/>
    </source>
</evidence>
<feature type="transmembrane region" description="Helical" evidence="10">
    <location>
        <begin position="217"/>
        <end position="236"/>
    </location>
</feature>
<evidence type="ECO:0000256" key="10">
    <source>
        <dbReference type="SAM" id="Phobius"/>
    </source>
</evidence>
<name>A0A1W2AGL0_9BACT</name>
<feature type="transmembrane region" description="Helical" evidence="10">
    <location>
        <begin position="21"/>
        <end position="38"/>
    </location>
</feature>
<keyword evidence="6 10" id="KW-1133">Transmembrane helix</keyword>
<comment type="catalytic activity">
    <reaction evidence="9">
        <text>heme b + (2E,6E)-farnesyl diphosphate + H2O = Fe(II)-heme o + diphosphate</text>
        <dbReference type="Rhea" id="RHEA:28070"/>
        <dbReference type="ChEBI" id="CHEBI:15377"/>
        <dbReference type="ChEBI" id="CHEBI:33019"/>
        <dbReference type="ChEBI" id="CHEBI:60344"/>
        <dbReference type="ChEBI" id="CHEBI:60530"/>
        <dbReference type="ChEBI" id="CHEBI:175763"/>
        <dbReference type="EC" id="2.5.1.141"/>
    </reaction>
</comment>
<evidence type="ECO:0000313" key="12">
    <source>
        <dbReference type="Proteomes" id="UP000192418"/>
    </source>
</evidence>
<dbReference type="OrthoDB" id="9814417at2"/>
<keyword evidence="5 10" id="KW-0812">Transmembrane</keyword>
<organism evidence="11 12">
    <name type="scientific">Desulfocicer vacuolatum DSM 3385</name>
    <dbReference type="NCBI Taxonomy" id="1121400"/>
    <lineage>
        <taxon>Bacteria</taxon>
        <taxon>Pseudomonadati</taxon>
        <taxon>Thermodesulfobacteriota</taxon>
        <taxon>Desulfobacteria</taxon>
        <taxon>Desulfobacterales</taxon>
        <taxon>Desulfobacteraceae</taxon>
        <taxon>Desulfocicer</taxon>
    </lineage>
</organism>
<dbReference type="GO" id="GO:0016020">
    <property type="term" value="C:membrane"/>
    <property type="evidence" value="ECO:0007669"/>
    <property type="project" value="UniProtKB-SubCell"/>
</dbReference>
<dbReference type="InterPro" id="IPR044878">
    <property type="entry name" value="UbiA_sf"/>
</dbReference>
<reference evidence="11 12" key="1">
    <citation type="submission" date="2017-04" db="EMBL/GenBank/DDBJ databases">
        <authorList>
            <person name="Afonso C.L."/>
            <person name="Miller P.J."/>
            <person name="Scott M.A."/>
            <person name="Spackman E."/>
            <person name="Goraichik I."/>
            <person name="Dimitrov K.M."/>
            <person name="Suarez D.L."/>
            <person name="Swayne D.E."/>
        </authorList>
    </citation>
    <scope>NUCLEOTIDE SEQUENCE [LARGE SCALE GENOMIC DNA]</scope>
    <source>
        <strain evidence="11 12">DSM 3385</strain>
    </source>
</reference>
<keyword evidence="7" id="KW-0350">Heme biosynthesis</keyword>
<evidence type="ECO:0000256" key="7">
    <source>
        <dbReference type="ARBA" id="ARBA00023133"/>
    </source>
</evidence>
<evidence type="ECO:0000256" key="4">
    <source>
        <dbReference type="ARBA" id="ARBA00022679"/>
    </source>
</evidence>
<feature type="transmembrane region" description="Helical" evidence="10">
    <location>
        <begin position="171"/>
        <end position="191"/>
    </location>
</feature>
<dbReference type="InterPro" id="IPR000537">
    <property type="entry name" value="UbiA_prenyltransferase"/>
</dbReference>
<feature type="transmembrane region" description="Helical" evidence="10">
    <location>
        <begin position="83"/>
        <end position="103"/>
    </location>
</feature>
<dbReference type="Gene3D" id="1.10.357.140">
    <property type="entry name" value="UbiA prenyltransferase"/>
    <property type="match status" value="1"/>
</dbReference>
<dbReference type="Proteomes" id="UP000192418">
    <property type="component" value="Unassembled WGS sequence"/>
</dbReference>
<keyword evidence="8 10" id="KW-0472">Membrane</keyword>
<keyword evidence="12" id="KW-1185">Reference proteome</keyword>
<feature type="transmembrane region" description="Helical" evidence="10">
    <location>
        <begin position="139"/>
        <end position="159"/>
    </location>
</feature>
<evidence type="ECO:0000313" key="11">
    <source>
        <dbReference type="EMBL" id="SMC59835.1"/>
    </source>
</evidence>
<evidence type="ECO:0000256" key="2">
    <source>
        <dbReference type="ARBA" id="ARBA00012292"/>
    </source>
</evidence>
<dbReference type="InterPro" id="IPR006369">
    <property type="entry name" value="Protohaem_IX_farnesylTrfase"/>
</dbReference>
<keyword evidence="4 11" id="KW-0808">Transferase</keyword>
<dbReference type="GO" id="GO:0006784">
    <property type="term" value="P:heme A biosynthetic process"/>
    <property type="evidence" value="ECO:0007669"/>
    <property type="project" value="TreeGrafter"/>
</dbReference>
<feature type="transmembrane region" description="Helical" evidence="10">
    <location>
        <begin position="115"/>
        <end position="132"/>
    </location>
</feature>
<proteinExistence type="predicted"/>
<feature type="transmembrane region" description="Helical" evidence="10">
    <location>
        <begin position="44"/>
        <end position="63"/>
    </location>
</feature>
<evidence type="ECO:0000256" key="5">
    <source>
        <dbReference type="ARBA" id="ARBA00022692"/>
    </source>
</evidence>
<dbReference type="PANTHER" id="PTHR43448">
    <property type="entry name" value="PROTOHEME IX FARNESYLTRANSFERASE, MITOCHONDRIAL"/>
    <property type="match status" value="1"/>
</dbReference>
<dbReference type="GO" id="GO:0008495">
    <property type="term" value="F:protoheme IX farnesyltransferase activity"/>
    <property type="evidence" value="ECO:0007669"/>
    <property type="project" value="UniProtKB-EC"/>
</dbReference>
<dbReference type="STRING" id="1121400.SAMN02746065_10568"/>
<comment type="subcellular location">
    <subcellularLocation>
        <location evidence="1">Membrane</location>
        <topology evidence="1">Multi-pass membrane protein</topology>
    </subcellularLocation>
</comment>